<dbReference type="GO" id="GO:0140662">
    <property type="term" value="F:ATP-dependent protein folding chaperone"/>
    <property type="evidence" value="ECO:0007669"/>
    <property type="project" value="InterPro"/>
</dbReference>
<comment type="similarity">
    <text evidence="1 4">Belongs to the heat shock protein 70 family.</text>
</comment>
<dbReference type="RefSeq" id="WP_105336250.1">
    <property type="nucleotide sequence ID" value="NZ_PUHZ01000015.1"/>
</dbReference>
<dbReference type="OrthoDB" id="9760742at2"/>
<dbReference type="EMBL" id="PUHZ01000015">
    <property type="protein sequence ID" value="PQO45270.1"/>
    <property type="molecule type" value="Genomic_DNA"/>
</dbReference>
<dbReference type="InterPro" id="IPR018181">
    <property type="entry name" value="Heat_shock_70_CS"/>
</dbReference>
<dbReference type="InterPro" id="IPR013126">
    <property type="entry name" value="Hsp_70_fam"/>
</dbReference>
<name>A0A2S8GLH8_9BACT</name>
<evidence type="ECO:0000313" key="6">
    <source>
        <dbReference type="Proteomes" id="UP000237819"/>
    </source>
</evidence>
<dbReference type="AlphaFoldDB" id="A0A2S8GLH8"/>
<gene>
    <name evidence="5" type="ORF">C5Y93_15030</name>
</gene>
<reference evidence="5 6" key="1">
    <citation type="submission" date="2018-02" db="EMBL/GenBank/DDBJ databases">
        <title>Comparative genomes isolates from brazilian mangrove.</title>
        <authorList>
            <person name="Araujo J.E."/>
            <person name="Taketani R.G."/>
            <person name="Silva M.C.P."/>
            <person name="Loureco M.V."/>
            <person name="Andreote F.D."/>
        </authorList>
    </citation>
    <scope>NUCLEOTIDE SEQUENCE [LARGE SCALE GENOMIC DNA]</scope>
    <source>
        <strain evidence="5 6">Nap-Phe MGV</strain>
    </source>
</reference>
<keyword evidence="3 4" id="KW-0067">ATP-binding</keyword>
<evidence type="ECO:0000313" key="5">
    <source>
        <dbReference type="EMBL" id="PQO45270.1"/>
    </source>
</evidence>
<dbReference type="SUPFAM" id="SSF53067">
    <property type="entry name" value="Actin-like ATPase domain"/>
    <property type="match status" value="2"/>
</dbReference>
<protein>
    <submittedName>
        <fullName evidence="5">Hsp70 family protein</fullName>
    </submittedName>
</protein>
<dbReference type="Proteomes" id="UP000237819">
    <property type="component" value="Unassembled WGS sequence"/>
</dbReference>
<evidence type="ECO:0000256" key="4">
    <source>
        <dbReference type="RuleBase" id="RU003322"/>
    </source>
</evidence>
<dbReference type="PROSITE" id="PS00297">
    <property type="entry name" value="HSP70_1"/>
    <property type="match status" value="1"/>
</dbReference>
<evidence type="ECO:0000256" key="1">
    <source>
        <dbReference type="ARBA" id="ARBA00007381"/>
    </source>
</evidence>
<dbReference type="Gene3D" id="3.30.420.40">
    <property type="match status" value="2"/>
</dbReference>
<keyword evidence="2 4" id="KW-0547">Nucleotide-binding</keyword>
<organism evidence="5 6">
    <name type="scientific">Blastopirellula marina</name>
    <dbReference type="NCBI Taxonomy" id="124"/>
    <lineage>
        <taxon>Bacteria</taxon>
        <taxon>Pseudomonadati</taxon>
        <taxon>Planctomycetota</taxon>
        <taxon>Planctomycetia</taxon>
        <taxon>Pirellulales</taxon>
        <taxon>Pirellulaceae</taxon>
        <taxon>Blastopirellula</taxon>
    </lineage>
</organism>
<dbReference type="PANTHER" id="PTHR19375">
    <property type="entry name" value="HEAT SHOCK PROTEIN 70KDA"/>
    <property type="match status" value="1"/>
</dbReference>
<dbReference type="PRINTS" id="PR00301">
    <property type="entry name" value="HEATSHOCK70"/>
</dbReference>
<accession>A0A2S8GLH8</accession>
<sequence length="595" mass="65393">MSAKYVVGVDLGTTNSVIAYADLSAEEPVVELLEIPQLVAPSTIEDRKSLPSFLYLATESDQAGGKLNLPWTEDQDFAAGEWARRQSADTPDRTVGGAKSWLSHHKVDRQGDILPWNAPEEVGKVSPVEASRRYMQHLAAAWNQAFPDAPLADQEVVLTVPASFDASARELTREAAVGAGLPKDFTLLEEPQAAVYSWLGHHGDRWRKVLKVGDKLLVCDVGGGTTDLTLVTVEEENGELVLKRMAVGNHLLVGGDNMDLALAFHVAELFKEKNVTLDPWQSVSLWHSCRAAKEELLREDGPDKHPVSILGRGSKLIAKTVSVDVEKEPIKQMLLEGFFPTCAHGDRPERGFVSGFQELGLPFESDPAVTRHLAEFLAVHAEKAGSPIHPTHVLFNGGVFKSEPFQTRLMETLASWQPDQPPQRLEGPHDLDYAVARGAAFYGWAKEKGGIRIHGGTAQAYYVGIQTSGLAIPGAPRPLHLLNVVPIGMEEGTEADVPSAEIGLVVGETTKFRFFSSPIRKDDKPGQMLQRWDESEVSETDSLEANLPRDDKINEPYVPVTFHSKVTELGMLELWCVSTKTAGRWKLEFNVREED</sequence>
<dbReference type="CDD" id="cd10170">
    <property type="entry name" value="ASKHA_NBD_HSP70"/>
    <property type="match status" value="1"/>
</dbReference>
<comment type="caution">
    <text evidence="5">The sequence shown here is derived from an EMBL/GenBank/DDBJ whole genome shotgun (WGS) entry which is preliminary data.</text>
</comment>
<dbReference type="InterPro" id="IPR043129">
    <property type="entry name" value="ATPase_NBD"/>
</dbReference>
<evidence type="ECO:0000256" key="3">
    <source>
        <dbReference type="ARBA" id="ARBA00022840"/>
    </source>
</evidence>
<proteinExistence type="inferred from homology"/>
<dbReference type="Pfam" id="PF00012">
    <property type="entry name" value="HSP70"/>
    <property type="match status" value="1"/>
</dbReference>
<dbReference type="GO" id="GO:0005524">
    <property type="term" value="F:ATP binding"/>
    <property type="evidence" value="ECO:0007669"/>
    <property type="project" value="UniProtKB-KW"/>
</dbReference>
<evidence type="ECO:0000256" key="2">
    <source>
        <dbReference type="ARBA" id="ARBA00022741"/>
    </source>
</evidence>